<evidence type="ECO:0000256" key="3">
    <source>
        <dbReference type="ARBA" id="ARBA00023163"/>
    </source>
</evidence>
<dbReference type="EMBL" id="BAAANT010000006">
    <property type="protein sequence ID" value="GAA2136310.1"/>
    <property type="molecule type" value="Genomic_DNA"/>
</dbReference>
<feature type="domain" description="HTH luxR-type" evidence="4">
    <location>
        <begin position="765"/>
        <end position="830"/>
    </location>
</feature>
<dbReference type="SMART" id="SM00421">
    <property type="entry name" value="HTH_LUXR"/>
    <property type="match status" value="1"/>
</dbReference>
<evidence type="ECO:0000256" key="1">
    <source>
        <dbReference type="ARBA" id="ARBA00023015"/>
    </source>
</evidence>
<dbReference type="Gene3D" id="1.10.10.10">
    <property type="entry name" value="Winged helix-like DNA-binding domain superfamily/Winged helix DNA-binding domain"/>
    <property type="match status" value="1"/>
</dbReference>
<dbReference type="InterPro" id="IPR000792">
    <property type="entry name" value="Tscrpt_reg_LuxR_C"/>
</dbReference>
<evidence type="ECO:0000313" key="6">
    <source>
        <dbReference type="Proteomes" id="UP001422759"/>
    </source>
</evidence>
<name>A0ABN2Z3P5_9ACTN</name>
<sequence>MAVLAAATAEAGAGRGGLVMVRADPGLGLSTLLDAHLAAARSAGLRTWRVPVLPSGRTTLSAGVPEWTEPAVVVIDDLHRADDPTLLALHTLADSLPRRALLVVAGRHRGVTPARFAQLDRIALGHDLPPLDRDAVDALVAELFGAGPGSPLRESAEGAGGSPWLLARLTDPDRASAVTGWAAELAGADTGLLRLAALLGPAASVDRLASVSGSPPEEVLAALGRLGALGLVEQDAARARIRYPLLRADLAAASAGLRPSLARRLAGRDAEPEAVVAQLGGAPMDGWTADWLTAHADRLVTRPAPELVDLLRRATAWLPPGDPRHHRIRAALAEALQWSGRLDEARRTAATSLAARPEPPERQRLRGVLARIAVAEMDPDGVFAALEPERVDGRLPPRLGVLHAYACGLAGDLAGAEQGVVDAIPAAAEDPVVEVSMLNLWAVGRCVEYDLAGAMELLDRADAVLDIAVSDPAQWLQSRLMRAVVQHLRFEAAASDTVEEARPVAEALGAGWLAWLHTVAALAAHNDGRLAQGLAEVDAAMALPDQYGMARPLHATAALILLRQGRLPAARARLELAEQHPGTGIAMFYEQVLATTRALLADLEGRPGRALEIVRGVADGAVGVRAALSVMGAGSWLVRIALDGGDHDLARRLVDEVRNRTTDPSVGVRGALMFCQGMVDGDAELLLAASHQFAGIGSEVAAADAGDHAARVLATSGRLEDARAAHRDAISRYTTLAATGDIDRSTAALRSHGVRLGATGSRRRPKHGWAALTGAEYRVAELVAQGLSDREIAARLLVSVRTVHSHVSRALGKLDYSSRIEIVLGFQQRG</sequence>
<dbReference type="PRINTS" id="PR00038">
    <property type="entry name" value="HTHLUXR"/>
</dbReference>
<keyword evidence="6" id="KW-1185">Reference proteome</keyword>
<accession>A0ABN2Z3P5</accession>
<dbReference type="PROSITE" id="PS50043">
    <property type="entry name" value="HTH_LUXR_2"/>
    <property type="match status" value="1"/>
</dbReference>
<dbReference type="Pfam" id="PF00196">
    <property type="entry name" value="GerE"/>
    <property type="match status" value="1"/>
</dbReference>
<evidence type="ECO:0000313" key="5">
    <source>
        <dbReference type="EMBL" id="GAA2136310.1"/>
    </source>
</evidence>
<gene>
    <name evidence="5" type="ORF">GCM10009760_15720</name>
</gene>
<comment type="caution">
    <text evidence="5">The sequence shown here is derived from an EMBL/GenBank/DDBJ whole genome shotgun (WGS) entry which is preliminary data.</text>
</comment>
<dbReference type="Proteomes" id="UP001422759">
    <property type="component" value="Unassembled WGS sequence"/>
</dbReference>
<reference evidence="5 6" key="1">
    <citation type="journal article" date="2019" name="Int. J. Syst. Evol. Microbiol.">
        <title>The Global Catalogue of Microorganisms (GCM) 10K type strain sequencing project: providing services to taxonomists for standard genome sequencing and annotation.</title>
        <authorList>
            <consortium name="The Broad Institute Genomics Platform"/>
            <consortium name="The Broad Institute Genome Sequencing Center for Infectious Disease"/>
            <person name="Wu L."/>
            <person name="Ma J."/>
        </authorList>
    </citation>
    <scope>NUCLEOTIDE SEQUENCE [LARGE SCALE GENOMIC DNA]</scope>
    <source>
        <strain evidence="5 6">JCM 14560</strain>
    </source>
</reference>
<evidence type="ECO:0000259" key="4">
    <source>
        <dbReference type="PROSITE" id="PS50043"/>
    </source>
</evidence>
<keyword evidence="3" id="KW-0804">Transcription</keyword>
<proteinExistence type="predicted"/>
<dbReference type="PANTHER" id="PTHR44688:SF16">
    <property type="entry name" value="DNA-BINDING TRANSCRIPTIONAL ACTIVATOR DEVR_DOSR"/>
    <property type="match status" value="1"/>
</dbReference>
<protein>
    <recommendedName>
        <fullName evidence="4">HTH luxR-type domain-containing protein</fullName>
    </recommendedName>
</protein>
<evidence type="ECO:0000256" key="2">
    <source>
        <dbReference type="ARBA" id="ARBA00023125"/>
    </source>
</evidence>
<dbReference type="PANTHER" id="PTHR44688">
    <property type="entry name" value="DNA-BINDING TRANSCRIPTIONAL ACTIVATOR DEVR_DOSR"/>
    <property type="match status" value="1"/>
</dbReference>
<organism evidence="5 6">
    <name type="scientific">Kitasatospora kazusensis</name>
    <dbReference type="NCBI Taxonomy" id="407974"/>
    <lineage>
        <taxon>Bacteria</taxon>
        <taxon>Bacillati</taxon>
        <taxon>Actinomycetota</taxon>
        <taxon>Actinomycetes</taxon>
        <taxon>Kitasatosporales</taxon>
        <taxon>Streptomycetaceae</taxon>
        <taxon>Kitasatospora</taxon>
    </lineage>
</organism>
<keyword evidence="2" id="KW-0238">DNA-binding</keyword>
<dbReference type="SUPFAM" id="SSF52540">
    <property type="entry name" value="P-loop containing nucleoside triphosphate hydrolases"/>
    <property type="match status" value="1"/>
</dbReference>
<dbReference type="InterPro" id="IPR027417">
    <property type="entry name" value="P-loop_NTPase"/>
</dbReference>
<dbReference type="SUPFAM" id="SSF46894">
    <property type="entry name" value="C-terminal effector domain of the bipartite response regulators"/>
    <property type="match status" value="1"/>
</dbReference>
<keyword evidence="1" id="KW-0805">Transcription regulation</keyword>
<dbReference type="InterPro" id="IPR036388">
    <property type="entry name" value="WH-like_DNA-bd_sf"/>
</dbReference>
<dbReference type="CDD" id="cd06170">
    <property type="entry name" value="LuxR_C_like"/>
    <property type="match status" value="1"/>
</dbReference>
<dbReference type="InterPro" id="IPR016032">
    <property type="entry name" value="Sig_transdc_resp-reg_C-effctor"/>
</dbReference>